<dbReference type="SUPFAM" id="SSF48403">
    <property type="entry name" value="Ankyrin repeat"/>
    <property type="match status" value="1"/>
</dbReference>
<dbReference type="AlphaFoldDB" id="A0A7C8NWI4"/>
<dbReference type="InterPro" id="IPR036770">
    <property type="entry name" value="Ankyrin_rpt-contain_sf"/>
</dbReference>
<evidence type="ECO:0000313" key="5">
    <source>
        <dbReference type="Proteomes" id="UP000480548"/>
    </source>
</evidence>
<dbReference type="Proteomes" id="UP000480548">
    <property type="component" value="Unassembled WGS sequence"/>
</dbReference>
<dbReference type="Proteomes" id="UP000475325">
    <property type="component" value="Unassembled WGS sequence"/>
</dbReference>
<evidence type="ECO:0000313" key="3">
    <source>
        <dbReference type="EMBL" id="KAF3142788.1"/>
    </source>
</evidence>
<organism evidence="2 4">
    <name type="scientific">Orbilia oligospora</name>
    <name type="common">Nematode-trapping fungus</name>
    <name type="synonym">Arthrobotrys oligospora</name>
    <dbReference type="NCBI Taxonomy" id="2813651"/>
    <lineage>
        <taxon>Eukaryota</taxon>
        <taxon>Fungi</taxon>
        <taxon>Dikarya</taxon>
        <taxon>Ascomycota</taxon>
        <taxon>Pezizomycotina</taxon>
        <taxon>Orbiliomycetes</taxon>
        <taxon>Orbiliales</taxon>
        <taxon>Orbiliaceae</taxon>
        <taxon>Orbilia</taxon>
    </lineage>
</organism>
<feature type="compositionally biased region" description="Acidic residues" evidence="1">
    <location>
        <begin position="63"/>
        <end position="101"/>
    </location>
</feature>
<feature type="compositionally biased region" description="Basic residues" evidence="1">
    <location>
        <begin position="1"/>
        <end position="12"/>
    </location>
</feature>
<gene>
    <name evidence="2" type="ORF">TWF102_004168</name>
    <name evidence="3" type="ORF">TWF703_000292</name>
</gene>
<protein>
    <submittedName>
        <fullName evidence="2">Uncharacterized protein</fullName>
    </submittedName>
</protein>
<proteinExistence type="predicted"/>
<accession>A0A7C8NWI4</accession>
<name>A0A7C8NWI4_ORBOL</name>
<dbReference type="Gene3D" id="1.25.40.20">
    <property type="entry name" value="Ankyrin repeat-containing domain"/>
    <property type="match status" value="1"/>
</dbReference>
<feature type="region of interest" description="Disordered" evidence="1">
    <location>
        <begin position="1"/>
        <end position="101"/>
    </location>
</feature>
<evidence type="ECO:0000313" key="2">
    <source>
        <dbReference type="EMBL" id="KAF3112773.1"/>
    </source>
</evidence>
<reference evidence="4 5" key="1">
    <citation type="submission" date="2019-06" db="EMBL/GenBank/DDBJ databases">
        <authorList>
            <person name="Palmer J.M."/>
        </authorList>
    </citation>
    <scope>NUCLEOTIDE SEQUENCE [LARGE SCALE GENOMIC DNA]</scope>
    <source>
        <strain evidence="2 4">TWF102</strain>
        <strain evidence="3 5">TWF703</strain>
    </source>
</reference>
<dbReference type="EMBL" id="WIQW01000002">
    <property type="protein sequence ID" value="KAF3112773.1"/>
    <property type="molecule type" value="Genomic_DNA"/>
</dbReference>
<dbReference type="EMBL" id="WIQZ01000010">
    <property type="protein sequence ID" value="KAF3142788.1"/>
    <property type="molecule type" value="Genomic_DNA"/>
</dbReference>
<sequence>MESAGKRQKRKAGTAIPAAESNKSRKRKATANLSDTIPHAKRSSQQNKDREPRVIPAQNVRDDDGDDSDDDDDDDIGGEEEDEEEEGYGVEDEFGSEFEDEIEEEVEERVYEFGPERSKLSFRIYTQNDPEDDSRTWLKNIHVAVNFEGKTIGYGLGRYVNRDIVQSRFRAEMEEPSQELCDIAFDLFDSHAHLKREFINHPVRKGTGVWGKELDHGNFLVIENIHIYDASWRRKGIGKRIVKDMIDKSGRENRTPAFSLVSPAYLNTELEKETIEKTKFEEHEIRIRMHNENVAFWRCQGFRRIGASGFFGLAKDKTHPANKISSTLDFDPADPEPDLDDSLTIEERLFSIGLFDKSERHNQRLERLKERLPLHHAVATLSDDDCVQFFSNVKANIDNKSYDWNKVDRHSKTVLHVAAQELKVKSVRWLLENVNEEQILSSHRTVDGYTPREFLESQLDSARSKLQLGGMTIDVSEKFEGYPASAIECLAAFQGLSNLSRAQYGRLKFGCTCGSCIDGFLSTRMRLTLLRHAEIIHDFLDMDIDDGKMWAASFEDFTQYVAPDLRERFKTNKSLRQGFSNLFLYVAEVLQKDMPPYVESVEAQARSSSEWPPCTRNFLERGRVESVLRTLFTNAKTLDYELEDDEPAQDPKAAEIFPECRNDHEFEFVISMCGIH</sequence>
<evidence type="ECO:0000256" key="1">
    <source>
        <dbReference type="SAM" id="MobiDB-lite"/>
    </source>
</evidence>
<comment type="caution">
    <text evidence="2">The sequence shown here is derived from an EMBL/GenBank/DDBJ whole genome shotgun (WGS) entry which is preliminary data.</text>
</comment>
<evidence type="ECO:0000313" key="4">
    <source>
        <dbReference type="Proteomes" id="UP000475325"/>
    </source>
</evidence>